<proteinExistence type="predicted"/>
<accession>V5KDE4</accession>
<protein>
    <submittedName>
        <fullName evidence="2">Uncharacterized protein</fullName>
    </submittedName>
</protein>
<reference evidence="2" key="1">
    <citation type="journal article" date="2013" name="PLoS ONE">
        <title>Sequences of Two Related Multiple Antibiotic Resistance Virulence Plasmids Sharing a Unique IS26-Related Molecular Signature Isolated from Different Escherichia coli Pathotypes from Different Hosts.</title>
        <authorList>
            <person name="Venturini C."/>
            <person name="Hassan K.A."/>
            <person name="Roy Chowdhury P."/>
            <person name="Paulsen I.T."/>
            <person name="Walker M.J."/>
            <person name="Djordjevic S.P."/>
        </authorList>
    </citation>
    <scope>NUCLEOTIDE SEQUENCE</scope>
    <source>
        <plasmid evidence="1">pO111-CRL-115</plasmid>
        <plasmid evidence="2">pO26-CRL-125</plasmid>
    </source>
</reference>
<dbReference type="AlphaFoldDB" id="V5KDE4"/>
<geneLocation type="plasmid" evidence="1">
    <name>pO111-CRL-115</name>
</geneLocation>
<dbReference type="EMBL" id="KC340960">
    <property type="protein sequence ID" value="AGW45151.2"/>
    <property type="molecule type" value="Genomic_DNA"/>
</dbReference>
<evidence type="ECO:0000313" key="1">
    <source>
        <dbReference type="EMBL" id="AGW45017.2"/>
    </source>
</evidence>
<evidence type="ECO:0000313" key="2">
    <source>
        <dbReference type="EMBL" id="AGW45151.2"/>
    </source>
</evidence>
<sequence length="41" mass="4837">MISSFFNLFIFISEKKSFPILLLIMTYKTNDMIATDMDDIK</sequence>
<name>V5KDE4_ECOLX</name>
<reference evidence="2" key="2">
    <citation type="submission" date="2014-01" db="EMBL/GenBank/DDBJ databases">
        <title>Derivate Tn3 family transposons play a central role in the evolution of multiple antibiotic resistance on virulence plasmids in enterohemorrhagic Escherichia coli.</title>
        <authorList>
            <person name="Venturini C."/>
            <person name="Bhattacharya P."/>
            <person name="Hassan K.A."/>
            <person name="Paulsen I.T."/>
            <person name="Walker M.J."/>
            <person name="Djordjevic S.P."/>
        </authorList>
    </citation>
    <scope>NUCLEOTIDE SEQUENCE</scope>
    <source>
        <plasmid evidence="1">pO111-CRL-115</plasmid>
        <plasmid evidence="2">pO26-CRL-125</plasmid>
    </source>
</reference>
<dbReference type="EMBL" id="KC340959">
    <property type="protein sequence ID" value="AGW45017.2"/>
    <property type="molecule type" value="Genomic_DNA"/>
</dbReference>
<keyword evidence="2" id="KW-0614">Plasmid</keyword>
<geneLocation type="plasmid" evidence="2">
    <name>pO26-CRL-125</name>
</geneLocation>
<organism evidence="2">
    <name type="scientific">Escherichia coli</name>
    <dbReference type="NCBI Taxonomy" id="562"/>
    <lineage>
        <taxon>Bacteria</taxon>
        <taxon>Pseudomonadati</taxon>
        <taxon>Pseudomonadota</taxon>
        <taxon>Gammaproteobacteria</taxon>
        <taxon>Enterobacterales</taxon>
        <taxon>Enterobacteriaceae</taxon>
        <taxon>Escherichia</taxon>
    </lineage>
</organism>